<evidence type="ECO:0000256" key="2">
    <source>
        <dbReference type="ARBA" id="ARBA00005814"/>
    </source>
</evidence>
<evidence type="ECO:0000256" key="8">
    <source>
        <dbReference type="ARBA" id="ARBA00023136"/>
    </source>
</evidence>
<keyword evidence="12" id="KW-1185">Reference proteome</keyword>
<comment type="subcellular location">
    <subcellularLocation>
        <location evidence="1">Membrane</location>
        <topology evidence="1">Multi-pass membrane protein</topology>
    </subcellularLocation>
</comment>
<keyword evidence="8 9" id="KW-0472">Membrane</keyword>
<reference evidence="11" key="1">
    <citation type="submission" date="2020-11" db="EMBL/GenBank/DDBJ databases">
        <authorList>
            <person name="Tran Van P."/>
        </authorList>
    </citation>
    <scope>NUCLEOTIDE SEQUENCE</scope>
</reference>
<evidence type="ECO:0000256" key="6">
    <source>
        <dbReference type="ARBA" id="ARBA00022840"/>
    </source>
</evidence>
<dbReference type="Gene3D" id="3.40.50.300">
    <property type="entry name" value="P-loop containing nucleotide triphosphate hydrolases"/>
    <property type="match status" value="1"/>
</dbReference>
<dbReference type="Pfam" id="PF19055">
    <property type="entry name" value="ABC2_membrane_7"/>
    <property type="match status" value="1"/>
</dbReference>
<sequence length="448" mass="49294">MTDVNIDINNDTNSQAKNINGNLDPFRVMWRNLTYTANDNTNRKKVILNGVNGYFISGQITGIMGPSGCGKSTLLGCIAGIKTKGLSGSITISTNIKVKFASIAQENYILSRLSVRESLMYASKLKNDPFVDHSGIVNDVIDKLMIQTCADNRPSRCSGGQLKRALIGLELVSRPNILILDEPTTGLDSVTTWQLINTLIALTQQPEPVAVVLTIHQPSARLFNLFHAIYLLSADGQCIYNGSPKAMRYTFMECGLECPQFTNPSDFALEVASKEHGVDRLVTLATIVKTDAKQMPANKYKINNNHGFRTSRDIYFLTVRSFQTMIRDPFMLPMRFFGYIIVGLAISLLFGTDSGVLSGCPSDYGVGDGSNLIQKALDNAADLFENCCGLAFICLFGWFGGIFPVLLIFPIELNEYGNGYYSCFSYFMSKVLSDIPFSLILPNLAAFP</sequence>
<comment type="similarity">
    <text evidence="2">Belongs to the ABC transporter superfamily. ABCG family. Eye pigment precursor importer (TC 3.A.1.204) subfamily.</text>
</comment>
<evidence type="ECO:0000256" key="4">
    <source>
        <dbReference type="ARBA" id="ARBA00022692"/>
    </source>
</evidence>
<evidence type="ECO:0000256" key="7">
    <source>
        <dbReference type="ARBA" id="ARBA00022989"/>
    </source>
</evidence>
<dbReference type="Proteomes" id="UP000728032">
    <property type="component" value="Unassembled WGS sequence"/>
</dbReference>
<keyword evidence="6" id="KW-0067">ATP-binding</keyword>
<dbReference type="SUPFAM" id="SSF52540">
    <property type="entry name" value="P-loop containing nucleoside triphosphate hydrolases"/>
    <property type="match status" value="1"/>
</dbReference>
<evidence type="ECO:0000256" key="1">
    <source>
        <dbReference type="ARBA" id="ARBA00004141"/>
    </source>
</evidence>
<dbReference type="InterPro" id="IPR003593">
    <property type="entry name" value="AAA+_ATPase"/>
</dbReference>
<dbReference type="PANTHER" id="PTHR48041:SF118">
    <property type="entry name" value="ATP-BINDING CASSETTE TRANSPORTER (ABC TRANSPORTER) FAMILY G MEMBER 16"/>
    <property type="match status" value="1"/>
</dbReference>
<name>A0A7R9M9W2_9ACAR</name>
<proteinExistence type="inferred from homology"/>
<dbReference type="Pfam" id="PF01061">
    <property type="entry name" value="ABC2_membrane"/>
    <property type="match status" value="1"/>
</dbReference>
<keyword evidence="4 9" id="KW-0812">Transmembrane</keyword>
<dbReference type="GO" id="GO:0016887">
    <property type="term" value="F:ATP hydrolysis activity"/>
    <property type="evidence" value="ECO:0007669"/>
    <property type="project" value="InterPro"/>
</dbReference>
<dbReference type="SMART" id="SM00382">
    <property type="entry name" value="AAA"/>
    <property type="match status" value="1"/>
</dbReference>
<feature type="transmembrane region" description="Helical" evidence="9">
    <location>
        <begin position="389"/>
        <end position="409"/>
    </location>
</feature>
<organism evidence="11">
    <name type="scientific">Oppiella nova</name>
    <dbReference type="NCBI Taxonomy" id="334625"/>
    <lineage>
        <taxon>Eukaryota</taxon>
        <taxon>Metazoa</taxon>
        <taxon>Ecdysozoa</taxon>
        <taxon>Arthropoda</taxon>
        <taxon>Chelicerata</taxon>
        <taxon>Arachnida</taxon>
        <taxon>Acari</taxon>
        <taxon>Acariformes</taxon>
        <taxon>Sarcoptiformes</taxon>
        <taxon>Oribatida</taxon>
        <taxon>Brachypylina</taxon>
        <taxon>Oppioidea</taxon>
        <taxon>Oppiidae</taxon>
        <taxon>Oppiella</taxon>
    </lineage>
</organism>
<feature type="transmembrane region" description="Helical" evidence="9">
    <location>
        <begin position="330"/>
        <end position="350"/>
    </location>
</feature>
<feature type="domain" description="ABC transporter" evidence="10">
    <location>
        <begin position="28"/>
        <end position="252"/>
    </location>
</feature>
<evidence type="ECO:0000259" key="10">
    <source>
        <dbReference type="PROSITE" id="PS50893"/>
    </source>
</evidence>
<evidence type="ECO:0000256" key="3">
    <source>
        <dbReference type="ARBA" id="ARBA00022448"/>
    </source>
</evidence>
<dbReference type="InterPro" id="IPR043926">
    <property type="entry name" value="ABCG_dom"/>
</dbReference>
<evidence type="ECO:0000313" key="11">
    <source>
        <dbReference type="EMBL" id="CAD7656189.1"/>
    </source>
</evidence>
<dbReference type="PANTHER" id="PTHR48041">
    <property type="entry name" value="ABC TRANSPORTER G FAMILY MEMBER 28"/>
    <property type="match status" value="1"/>
</dbReference>
<dbReference type="InterPro" id="IPR050352">
    <property type="entry name" value="ABCG_transporters"/>
</dbReference>
<dbReference type="GO" id="GO:0005886">
    <property type="term" value="C:plasma membrane"/>
    <property type="evidence" value="ECO:0007669"/>
    <property type="project" value="TreeGrafter"/>
</dbReference>
<dbReference type="InterPro" id="IPR003439">
    <property type="entry name" value="ABC_transporter-like_ATP-bd"/>
</dbReference>
<dbReference type="EMBL" id="OC925541">
    <property type="protein sequence ID" value="CAD7656189.1"/>
    <property type="molecule type" value="Genomic_DNA"/>
</dbReference>
<dbReference type="AlphaFoldDB" id="A0A7R9M9W2"/>
<dbReference type="PROSITE" id="PS00211">
    <property type="entry name" value="ABC_TRANSPORTER_1"/>
    <property type="match status" value="1"/>
</dbReference>
<feature type="non-terminal residue" evidence="11">
    <location>
        <position position="1"/>
    </location>
</feature>
<dbReference type="InterPro" id="IPR013525">
    <property type="entry name" value="ABC2_TM"/>
</dbReference>
<dbReference type="PROSITE" id="PS50893">
    <property type="entry name" value="ABC_TRANSPORTER_2"/>
    <property type="match status" value="1"/>
</dbReference>
<dbReference type="OrthoDB" id="6502782at2759"/>
<dbReference type="EMBL" id="CAJPVJ010010716">
    <property type="protein sequence ID" value="CAG2173376.1"/>
    <property type="molecule type" value="Genomic_DNA"/>
</dbReference>
<protein>
    <recommendedName>
        <fullName evidence="10">ABC transporter domain-containing protein</fullName>
    </recommendedName>
</protein>
<dbReference type="InterPro" id="IPR017871">
    <property type="entry name" value="ABC_transporter-like_CS"/>
</dbReference>
<evidence type="ECO:0000256" key="5">
    <source>
        <dbReference type="ARBA" id="ARBA00022741"/>
    </source>
</evidence>
<evidence type="ECO:0000313" key="12">
    <source>
        <dbReference type="Proteomes" id="UP000728032"/>
    </source>
</evidence>
<accession>A0A7R9M9W2</accession>
<dbReference type="InterPro" id="IPR027417">
    <property type="entry name" value="P-loop_NTPase"/>
</dbReference>
<dbReference type="GO" id="GO:0005524">
    <property type="term" value="F:ATP binding"/>
    <property type="evidence" value="ECO:0007669"/>
    <property type="project" value="UniProtKB-KW"/>
</dbReference>
<dbReference type="GO" id="GO:0140359">
    <property type="term" value="F:ABC-type transporter activity"/>
    <property type="evidence" value="ECO:0007669"/>
    <property type="project" value="InterPro"/>
</dbReference>
<gene>
    <name evidence="11" type="ORF">ONB1V03_LOCUS12829</name>
</gene>
<dbReference type="Pfam" id="PF00005">
    <property type="entry name" value="ABC_tran"/>
    <property type="match status" value="1"/>
</dbReference>
<keyword evidence="7 9" id="KW-1133">Transmembrane helix</keyword>
<keyword evidence="3" id="KW-0813">Transport</keyword>
<keyword evidence="5" id="KW-0547">Nucleotide-binding</keyword>
<evidence type="ECO:0000256" key="9">
    <source>
        <dbReference type="SAM" id="Phobius"/>
    </source>
</evidence>